<dbReference type="Pfam" id="PF03583">
    <property type="entry name" value="LIP"/>
    <property type="match status" value="1"/>
</dbReference>
<sequence>MISARTRLVRTLVATSAAAVVTIGTVVGAQALAEPAPESPDAPGGQTAGSVYANRLVDPSTLISGAASGQQYSYWSQGSDEQLHLSTATLLEPRGSRPAAGWPVVVWAHGSDGWSASCAPSRNRDSGDRTAISRLLGDGYAVIAPDYAAVGAPGAPQYSDVNATAHNLVDAVRAAADIGQTDLSPKWAVVGQSQGAAAAVSLARNATRWQAGRLDFRGATATSIPAGYADLVAGLSPSSTAVPTPVVADVLYTLASQDSTDLEPILTERGSDLVQKAQTLCTEDLVKQVGGTQLADLVRKPLASNAKLAASLRKSLALPTIGFNRPILMSQRLVDESVVVPSSLRYLAEAQLASNKVTMSTYLTVDQSDGERQERAAVKAFLKRLY</sequence>
<dbReference type="RefSeq" id="WP_066166221.1">
    <property type="nucleotide sequence ID" value="NZ_CP136137.1"/>
</dbReference>
<feature type="signal peptide" evidence="1">
    <location>
        <begin position="1"/>
        <end position="33"/>
    </location>
</feature>
<dbReference type="InterPro" id="IPR029058">
    <property type="entry name" value="AB_hydrolase_fold"/>
</dbReference>
<feature type="chain" id="PRO_5046174570" evidence="1">
    <location>
        <begin position="34"/>
        <end position="386"/>
    </location>
</feature>
<name>A0ABZ2U2D0_9ACTN</name>
<reference evidence="2 3" key="1">
    <citation type="journal article" date="2023" name="Virus Evol.">
        <title>Computational host range prediction-The good, the bad, and the ugly.</title>
        <authorList>
            <person name="Howell A.A."/>
            <person name="Versoza C.J."/>
            <person name="Pfeifer S.P."/>
        </authorList>
    </citation>
    <scope>NUCLEOTIDE SEQUENCE [LARGE SCALE GENOMIC DNA]</scope>
    <source>
        <strain evidence="2 3">1610/1b</strain>
    </source>
</reference>
<dbReference type="InterPro" id="IPR005152">
    <property type="entry name" value="Lipase_secreted"/>
</dbReference>
<evidence type="ECO:0000256" key="1">
    <source>
        <dbReference type="SAM" id="SignalP"/>
    </source>
</evidence>
<dbReference type="EMBL" id="CP136137">
    <property type="protein sequence ID" value="WYY07767.1"/>
    <property type="molecule type" value="Genomic_DNA"/>
</dbReference>
<dbReference type="Proteomes" id="UP001479933">
    <property type="component" value="Chromosome"/>
</dbReference>
<evidence type="ECO:0000313" key="3">
    <source>
        <dbReference type="Proteomes" id="UP001479933"/>
    </source>
</evidence>
<dbReference type="PANTHER" id="PTHR34853">
    <property type="match status" value="1"/>
</dbReference>
<dbReference type="SUPFAM" id="SSF53474">
    <property type="entry name" value="alpha/beta-Hydrolases"/>
    <property type="match status" value="1"/>
</dbReference>
<evidence type="ECO:0000313" key="2">
    <source>
        <dbReference type="EMBL" id="WYY07767.1"/>
    </source>
</evidence>
<gene>
    <name evidence="2" type="ORF">RVF87_01380</name>
</gene>
<accession>A0ABZ2U2D0</accession>
<proteinExistence type="predicted"/>
<keyword evidence="3" id="KW-1185">Reference proteome</keyword>
<keyword evidence="1" id="KW-0732">Signal</keyword>
<organism evidence="2 3">
    <name type="scientific">Gordonia hydrophobica</name>
    <dbReference type="NCBI Taxonomy" id="40516"/>
    <lineage>
        <taxon>Bacteria</taxon>
        <taxon>Bacillati</taxon>
        <taxon>Actinomycetota</taxon>
        <taxon>Actinomycetes</taxon>
        <taxon>Mycobacteriales</taxon>
        <taxon>Gordoniaceae</taxon>
        <taxon>Gordonia</taxon>
    </lineage>
</organism>
<dbReference type="PIRSF" id="PIRSF029171">
    <property type="entry name" value="Esterase_LipA"/>
    <property type="match status" value="1"/>
</dbReference>
<dbReference type="Gene3D" id="3.40.50.1820">
    <property type="entry name" value="alpha/beta hydrolase"/>
    <property type="match status" value="1"/>
</dbReference>
<dbReference type="PANTHER" id="PTHR34853:SF1">
    <property type="entry name" value="LIPASE 5"/>
    <property type="match status" value="1"/>
</dbReference>
<protein>
    <submittedName>
        <fullName evidence="2">Lipase family protein</fullName>
    </submittedName>
</protein>